<dbReference type="Proteomes" id="UP000694555">
    <property type="component" value="Unplaced"/>
</dbReference>
<comment type="similarity">
    <text evidence="1">Belongs to the CCDC25 family.</text>
</comment>
<dbReference type="InterPro" id="IPR039730">
    <property type="entry name" value="Jlp2/Ccd25"/>
</dbReference>
<accession>A0A8B9Z5G0</accession>
<dbReference type="PANTHER" id="PTHR13049:SF2">
    <property type="entry name" value="COILED-COIL DOMAIN-CONTAINING PROTEIN 25"/>
    <property type="match status" value="1"/>
</dbReference>
<feature type="domain" description="NFACT RNA-binding" evidence="4">
    <location>
        <begin position="13"/>
        <end position="85"/>
    </location>
</feature>
<dbReference type="AlphaFoldDB" id="A0A8B9Z5G0"/>
<name>A0A8B9Z5G0_9AVES</name>
<dbReference type="Pfam" id="PF05670">
    <property type="entry name" value="NFACT-R_1"/>
    <property type="match status" value="1"/>
</dbReference>
<dbReference type="PANTHER" id="PTHR13049">
    <property type="entry name" value="DUF814-RELATED"/>
    <property type="match status" value="1"/>
</dbReference>
<evidence type="ECO:0000256" key="2">
    <source>
        <dbReference type="ARBA" id="ARBA00016700"/>
    </source>
</evidence>
<evidence type="ECO:0000313" key="6">
    <source>
        <dbReference type="Proteomes" id="UP000694555"/>
    </source>
</evidence>
<reference evidence="5" key="2">
    <citation type="submission" date="2025-09" db="UniProtKB">
        <authorList>
            <consortium name="Ensembl"/>
        </authorList>
    </citation>
    <scope>IDENTIFICATION</scope>
</reference>
<sequence length="112" mass="13205">DLFSSFYPSVVPSVYTIYMGKDKYENEDLIKYGWPEDIWFHVDKLSSAHVYLRLHKGQTVDDIPKEVLIDCAHLVKANSIQGNTDSREIGVRCLRRVFLVHTSMWFFWIKHL</sequence>
<dbReference type="InterPro" id="IPR008532">
    <property type="entry name" value="NFACT_RNA-bd"/>
</dbReference>
<organism evidence="5 6">
    <name type="scientific">Buteo japonicus</name>
    <dbReference type="NCBI Taxonomy" id="224669"/>
    <lineage>
        <taxon>Eukaryota</taxon>
        <taxon>Metazoa</taxon>
        <taxon>Chordata</taxon>
        <taxon>Craniata</taxon>
        <taxon>Vertebrata</taxon>
        <taxon>Euteleostomi</taxon>
        <taxon>Archelosauria</taxon>
        <taxon>Archosauria</taxon>
        <taxon>Dinosauria</taxon>
        <taxon>Saurischia</taxon>
        <taxon>Theropoda</taxon>
        <taxon>Coelurosauria</taxon>
        <taxon>Aves</taxon>
        <taxon>Neognathae</taxon>
        <taxon>Neoaves</taxon>
        <taxon>Telluraves</taxon>
        <taxon>Accipitrimorphae</taxon>
        <taxon>Accipitriformes</taxon>
        <taxon>Accipitridae</taxon>
        <taxon>Accipitrinae</taxon>
        <taxon>Buteo</taxon>
    </lineage>
</organism>
<reference evidence="5" key="1">
    <citation type="submission" date="2025-08" db="UniProtKB">
        <authorList>
            <consortium name="Ensembl"/>
        </authorList>
    </citation>
    <scope>IDENTIFICATION</scope>
</reference>
<evidence type="ECO:0000256" key="1">
    <source>
        <dbReference type="ARBA" id="ARBA00008998"/>
    </source>
</evidence>
<keyword evidence="6" id="KW-1185">Reference proteome</keyword>
<evidence type="ECO:0000256" key="3">
    <source>
        <dbReference type="ARBA" id="ARBA00024214"/>
    </source>
</evidence>
<comment type="subunit">
    <text evidence="3">Interacts (via cytoplasmic region) with ILK.</text>
</comment>
<protein>
    <recommendedName>
        <fullName evidence="2">Coiled-coil domain-containing protein 25</fullName>
    </recommendedName>
</protein>
<proteinExistence type="inferred from homology"/>
<evidence type="ECO:0000259" key="4">
    <source>
        <dbReference type="Pfam" id="PF05670"/>
    </source>
</evidence>
<dbReference type="Ensembl" id="ENSBJAT00000000044.1">
    <property type="protein sequence ID" value="ENSBJAP00000000042.1"/>
    <property type="gene ID" value="ENSBJAG00000000052.1"/>
</dbReference>
<evidence type="ECO:0000313" key="5">
    <source>
        <dbReference type="Ensembl" id="ENSBJAP00000000042.1"/>
    </source>
</evidence>